<dbReference type="AlphaFoldDB" id="A0A7R9M8E5"/>
<dbReference type="PANTHER" id="PTHR11938">
    <property type="entry name" value="FAD NADPH DEHYDROGENASE/OXIDOREDUCTASE"/>
    <property type="match status" value="1"/>
</dbReference>
<evidence type="ECO:0000256" key="4">
    <source>
        <dbReference type="ARBA" id="ARBA00022605"/>
    </source>
</evidence>
<dbReference type="GO" id="GO:0016040">
    <property type="term" value="F:glutamate synthase (NADH) activity"/>
    <property type="evidence" value="ECO:0007669"/>
    <property type="project" value="TreeGrafter"/>
</dbReference>
<evidence type="ECO:0000313" key="18">
    <source>
        <dbReference type="Proteomes" id="UP000728032"/>
    </source>
</evidence>
<dbReference type="GO" id="GO:0006537">
    <property type="term" value="P:glutamate biosynthetic process"/>
    <property type="evidence" value="ECO:0007669"/>
    <property type="project" value="UniProtKB-KW"/>
</dbReference>
<evidence type="ECO:0000259" key="16">
    <source>
        <dbReference type="PROSITE" id="PS51278"/>
    </source>
</evidence>
<dbReference type="PROSITE" id="PS51278">
    <property type="entry name" value="GATASE_TYPE_2"/>
    <property type="match status" value="1"/>
</dbReference>
<reference evidence="17" key="1">
    <citation type="submission" date="2020-11" db="EMBL/GenBank/DDBJ databases">
        <authorList>
            <person name="Tran Van P."/>
        </authorList>
    </citation>
    <scope>NUCLEOTIDE SEQUENCE</scope>
</reference>
<evidence type="ECO:0000256" key="7">
    <source>
        <dbReference type="ARBA" id="ARBA00022723"/>
    </source>
</evidence>
<evidence type="ECO:0000256" key="13">
    <source>
        <dbReference type="ARBA" id="ARBA00023291"/>
    </source>
</evidence>
<keyword evidence="6" id="KW-0288">FMN</keyword>
<comment type="cofactor">
    <cofactor evidence="2">
        <name>[3Fe-4S] cluster</name>
        <dbReference type="ChEBI" id="CHEBI:21137"/>
    </cofactor>
</comment>
<dbReference type="SUPFAM" id="SSF51395">
    <property type="entry name" value="FMN-linked oxidoreductases"/>
    <property type="match status" value="1"/>
</dbReference>
<dbReference type="InterPro" id="IPR050711">
    <property type="entry name" value="ET-N_metabolism_enzyme"/>
</dbReference>
<dbReference type="GO" id="GO:0051538">
    <property type="term" value="F:3 iron, 4 sulfur cluster binding"/>
    <property type="evidence" value="ECO:0007669"/>
    <property type="project" value="UniProtKB-KW"/>
</dbReference>
<evidence type="ECO:0000256" key="6">
    <source>
        <dbReference type="ARBA" id="ARBA00022643"/>
    </source>
</evidence>
<evidence type="ECO:0000256" key="3">
    <source>
        <dbReference type="ARBA" id="ARBA00009716"/>
    </source>
</evidence>
<keyword evidence="12" id="KW-0314">Glutamate biosynthesis</keyword>
<dbReference type="EMBL" id="CAJPVJ010009169">
    <property type="protein sequence ID" value="CAG2172413.1"/>
    <property type="molecule type" value="Genomic_DNA"/>
</dbReference>
<proteinExistence type="inferred from homology"/>
<dbReference type="GO" id="GO:0046872">
    <property type="term" value="F:metal ion binding"/>
    <property type="evidence" value="ECO:0007669"/>
    <property type="project" value="UniProtKB-KW"/>
</dbReference>
<dbReference type="CDD" id="cd02808">
    <property type="entry name" value="GltS_FMN"/>
    <property type="match status" value="1"/>
</dbReference>
<dbReference type="Gene3D" id="3.20.20.70">
    <property type="entry name" value="Aldolase class I"/>
    <property type="match status" value="2"/>
</dbReference>
<evidence type="ECO:0000256" key="11">
    <source>
        <dbReference type="ARBA" id="ARBA00023014"/>
    </source>
</evidence>
<dbReference type="InterPro" id="IPR006982">
    <property type="entry name" value="Glu_synth_centr_N"/>
</dbReference>
<keyword evidence="8" id="KW-0315">Glutamine amidotransferase</keyword>
<dbReference type="InterPro" id="IPR017932">
    <property type="entry name" value="GATase_2_dom"/>
</dbReference>
<feature type="domain" description="Glutamine amidotransferase type-2" evidence="16">
    <location>
        <begin position="1"/>
        <end position="239"/>
    </location>
</feature>
<evidence type="ECO:0000256" key="5">
    <source>
        <dbReference type="ARBA" id="ARBA00022630"/>
    </source>
</evidence>
<comment type="pathway">
    <text evidence="14">Amino-acid biosynthesis; L-glutamate biosynthesis via GLT pathway; L-glutamate from 2-oxoglutarate and L-glutamine (ferredoxin route): step 1/1.</text>
</comment>
<dbReference type="GO" id="GO:0016041">
    <property type="term" value="F:glutamate synthase (ferredoxin) activity"/>
    <property type="evidence" value="ECO:0007669"/>
    <property type="project" value="UniProtKB-EC"/>
</dbReference>
<evidence type="ECO:0000256" key="9">
    <source>
        <dbReference type="ARBA" id="ARBA00023002"/>
    </source>
</evidence>
<evidence type="ECO:0000256" key="14">
    <source>
        <dbReference type="ARBA" id="ARBA00037928"/>
    </source>
</evidence>
<keyword evidence="7" id="KW-0479">Metal-binding</keyword>
<evidence type="ECO:0000256" key="10">
    <source>
        <dbReference type="ARBA" id="ARBA00023004"/>
    </source>
</evidence>
<keyword evidence="11" id="KW-0411">Iron-sulfur</keyword>
<gene>
    <name evidence="17" type="ORF">ONB1V03_LOCUS11870</name>
</gene>
<dbReference type="SUPFAM" id="SSF56235">
    <property type="entry name" value="N-terminal nucleophile aminohydrolases (Ntn hydrolases)"/>
    <property type="match status" value="1"/>
</dbReference>
<organism evidence="17">
    <name type="scientific">Oppiella nova</name>
    <dbReference type="NCBI Taxonomy" id="334625"/>
    <lineage>
        <taxon>Eukaryota</taxon>
        <taxon>Metazoa</taxon>
        <taxon>Ecdysozoa</taxon>
        <taxon>Arthropoda</taxon>
        <taxon>Chelicerata</taxon>
        <taxon>Arachnida</taxon>
        <taxon>Acari</taxon>
        <taxon>Acariformes</taxon>
        <taxon>Sarcoptiformes</taxon>
        <taxon>Oribatida</taxon>
        <taxon>Brachypylina</taxon>
        <taxon>Oppioidea</taxon>
        <taxon>Oppiidae</taxon>
        <taxon>Oppiella</taxon>
    </lineage>
</organism>
<dbReference type="InterPro" id="IPR013785">
    <property type="entry name" value="Aldolase_TIM"/>
</dbReference>
<dbReference type="Pfam" id="PF04898">
    <property type="entry name" value="Glu_syn_central"/>
    <property type="match status" value="1"/>
</dbReference>
<dbReference type="EC" id="1.4.7.1" evidence="15"/>
<comment type="similarity">
    <text evidence="3">Belongs to the glutamate synthase family.</text>
</comment>
<evidence type="ECO:0000256" key="12">
    <source>
        <dbReference type="ARBA" id="ARBA00023164"/>
    </source>
</evidence>
<dbReference type="FunFam" id="3.20.20.70:FF:000314">
    <property type="entry name" value="Uncharacterized protein, isoform E"/>
    <property type="match status" value="1"/>
</dbReference>
<dbReference type="OrthoDB" id="4327079at2759"/>
<dbReference type="Pfam" id="PF01645">
    <property type="entry name" value="Glu_synthase"/>
    <property type="match status" value="1"/>
</dbReference>
<keyword evidence="5" id="KW-0285">Flavoprotein</keyword>
<dbReference type="CDD" id="cd00713">
    <property type="entry name" value="GltS"/>
    <property type="match status" value="1"/>
</dbReference>
<accession>A0A7R9M8E5</accession>
<dbReference type="Gene3D" id="3.60.20.10">
    <property type="entry name" value="Glutamine Phosphoribosylpyrophosphate, subunit 1, domain 1"/>
    <property type="match status" value="1"/>
</dbReference>
<dbReference type="EMBL" id="OC923994">
    <property type="protein sequence ID" value="CAD7655226.1"/>
    <property type="molecule type" value="Genomic_DNA"/>
</dbReference>
<sequence length="975" mass="107435">MKGVPVVTEGFRGDDYLSLKAFGQFTPQQLWDYFIDLQEQTFESYLAIVHARFSTNTYPSWERAHPLRYLAHNGEINTLRGNVNLMRAREGVMKSKKFGKDLSKLYPVVEPDMSDSGSVDNVLEFLVTAGGRSLPEAVMTMVPEAWQNDPLMNPDKKLFYQWSGCAMEPWDGPALLTFTDGRYIGAILDRNGLRPSRYYHTIDGYVIMASEVGVVDVNNDNILQKGRLRPGRMLLIDTKEKVFARDEEVKLTIARKRPLESWLKEMFSLDDLRSAHITSLKGFRRRAVLLEGRSEDDVHGRAKVLEDRRLALFAYTTETINLLILPMVKTEKEALGSMGNDAPLACLSLCQPLIYDYFKQLFAQVTNPPIDPFREKIVMSLACPVGPEANILESSAEQCRRLWLEQPVLSINDLEIIKETNYKGWKTKVIDCVFPIIDGKSGLLKALDRICVEACDAAKQGYTIVVLSDRKAGPKFVPVSALLALGATHHYLINARQRMKVGLISETAEAREVHHMCVLLGYGADAICPYLVFETMAALREEGLLELTDSDVYNNYVAAMERGISKVMAKMGISTLHSYKGAQIFEAVGLGEEVIDKCFKNTASRLGGANFEVLANEALERHKIAFHVKYFQDSLILRNPGFYHWRSGGEKHINDPLAIANLQDAATANSANAYKQFVEITNRAVKDCALRGQLELIYSPRPILVADVEPAVNIVKRFVTGAMSFGSISLEAHTTLAKAMNRVGGKSNTGEGGEDAERWAVRDPLNNQRSAIKQVASGRFGVTAAYLANADELQIKMAQGAKPGEGGELPGHKVSIEIAKTRHSVPGVGLISPPPHHDIYSIEDLAELIYDLKCSNPKARVSVKLVSEVGVGIVAAGVAKGKAEHITISGHDGGTGASSWTGIKGAGLPWELGISETHQVLVANDLRSRVVLQCDGQIRTAFDVLVAALLGADEFGFSTAPLIVLGCIMMRKCHL</sequence>
<dbReference type="FunFam" id="3.20.20.70:FF:000031">
    <property type="entry name" value="Glutamate synthase 1 [NADH]"/>
    <property type="match status" value="1"/>
</dbReference>
<evidence type="ECO:0000313" key="17">
    <source>
        <dbReference type="EMBL" id="CAD7655226.1"/>
    </source>
</evidence>
<evidence type="ECO:0000256" key="2">
    <source>
        <dbReference type="ARBA" id="ARBA00001927"/>
    </source>
</evidence>
<name>A0A7R9M8E5_9ACAR</name>
<keyword evidence="18" id="KW-1185">Reference proteome</keyword>
<dbReference type="InterPro" id="IPR029055">
    <property type="entry name" value="Ntn_hydrolases_N"/>
</dbReference>
<dbReference type="NCBIfam" id="NF008730">
    <property type="entry name" value="PRK11750.1"/>
    <property type="match status" value="1"/>
</dbReference>
<feature type="non-terminal residue" evidence="17">
    <location>
        <position position="1"/>
    </location>
</feature>
<dbReference type="PANTHER" id="PTHR11938:SF133">
    <property type="entry name" value="GLUTAMATE SYNTHASE (NADH)"/>
    <property type="match status" value="1"/>
</dbReference>
<dbReference type="Proteomes" id="UP000728032">
    <property type="component" value="Unassembled WGS sequence"/>
</dbReference>
<comment type="cofactor">
    <cofactor evidence="1">
        <name>FMN</name>
        <dbReference type="ChEBI" id="CHEBI:58210"/>
    </cofactor>
</comment>
<evidence type="ECO:0000256" key="1">
    <source>
        <dbReference type="ARBA" id="ARBA00001917"/>
    </source>
</evidence>
<keyword evidence="13" id="KW-0003">3Fe-4S</keyword>
<evidence type="ECO:0000256" key="15">
    <source>
        <dbReference type="ARBA" id="ARBA00039085"/>
    </source>
</evidence>
<protein>
    <recommendedName>
        <fullName evidence="15">glutamate synthase (ferredoxin)</fullName>
        <ecNumber evidence="15">1.4.7.1</ecNumber>
    </recommendedName>
</protein>
<keyword evidence="4" id="KW-0028">Amino-acid biosynthesis</keyword>
<keyword evidence="10" id="KW-0408">Iron</keyword>
<dbReference type="GO" id="GO:0019676">
    <property type="term" value="P:ammonia assimilation cycle"/>
    <property type="evidence" value="ECO:0007669"/>
    <property type="project" value="TreeGrafter"/>
</dbReference>
<dbReference type="InterPro" id="IPR002932">
    <property type="entry name" value="Glu_synthdom"/>
</dbReference>
<dbReference type="Pfam" id="PF00310">
    <property type="entry name" value="GATase_2"/>
    <property type="match status" value="1"/>
</dbReference>
<keyword evidence="9" id="KW-0560">Oxidoreductase</keyword>
<evidence type="ECO:0000256" key="8">
    <source>
        <dbReference type="ARBA" id="ARBA00022962"/>
    </source>
</evidence>